<dbReference type="AlphaFoldDB" id="D9W5Y3"/>
<dbReference type="HOGENOM" id="CLU_113744_1_0_11"/>
<dbReference type="Proteomes" id="UP000003963">
    <property type="component" value="Unassembled WGS sequence"/>
</dbReference>
<gene>
    <name evidence="2" type="ORF">SSOG_00051</name>
</gene>
<evidence type="ECO:0000313" key="2">
    <source>
        <dbReference type="EMBL" id="EFL20339.1"/>
    </source>
</evidence>
<organism evidence="2 3">
    <name type="scientific">Streptomyces himastatinicus ATCC 53653</name>
    <dbReference type="NCBI Taxonomy" id="457427"/>
    <lineage>
        <taxon>Bacteria</taxon>
        <taxon>Bacillati</taxon>
        <taxon>Actinomycetota</taxon>
        <taxon>Actinomycetes</taxon>
        <taxon>Kitasatosporales</taxon>
        <taxon>Streptomycetaceae</taxon>
        <taxon>Streptomyces</taxon>
        <taxon>Streptomyces violaceusniger group</taxon>
    </lineage>
</organism>
<accession>D9W5Y3</accession>
<protein>
    <submittedName>
        <fullName evidence="2">Putative alanine-rich protein</fullName>
    </submittedName>
</protein>
<dbReference type="Pfam" id="PF12277">
    <property type="entry name" value="DUF3618"/>
    <property type="match status" value="1"/>
</dbReference>
<reference evidence="2 3" key="1">
    <citation type="submission" date="2009-02" db="EMBL/GenBank/DDBJ databases">
        <title>Annotation of Streptomyces hygroscopicus strain ATCC 53653.</title>
        <authorList>
            <consortium name="The Broad Institute Genome Sequencing Platform"/>
            <consortium name="Broad Institute Microbial Sequencing Center"/>
            <person name="Fischbach M."/>
            <person name="Godfrey P."/>
            <person name="Ward D."/>
            <person name="Young S."/>
            <person name="Zeng Q."/>
            <person name="Koehrsen M."/>
            <person name="Alvarado L."/>
            <person name="Berlin A.M."/>
            <person name="Bochicchio J."/>
            <person name="Borenstein D."/>
            <person name="Chapman S.B."/>
            <person name="Chen Z."/>
            <person name="Engels R."/>
            <person name="Freedman E."/>
            <person name="Gellesch M."/>
            <person name="Goldberg J."/>
            <person name="Griggs A."/>
            <person name="Gujja S."/>
            <person name="Heilman E.R."/>
            <person name="Heiman D.I."/>
            <person name="Hepburn T.A."/>
            <person name="Howarth C."/>
            <person name="Jen D."/>
            <person name="Larson L."/>
            <person name="Lewis B."/>
            <person name="Mehta T."/>
            <person name="Park D."/>
            <person name="Pearson M."/>
            <person name="Richards J."/>
            <person name="Roberts A."/>
            <person name="Saif S."/>
            <person name="Shea T.D."/>
            <person name="Shenoy N."/>
            <person name="Sisk P."/>
            <person name="Stolte C."/>
            <person name="Sykes S.N."/>
            <person name="Thomson T."/>
            <person name="Walk T."/>
            <person name="White J."/>
            <person name="Yandava C."/>
            <person name="Straight P."/>
            <person name="Clardy J."/>
            <person name="Hung D."/>
            <person name="Kolter R."/>
            <person name="Mekalanos J."/>
            <person name="Walker S."/>
            <person name="Walsh C.T."/>
            <person name="Wieland-Brown L.C."/>
            <person name="Haas B."/>
            <person name="Nusbaum C."/>
            <person name="Birren B."/>
        </authorList>
    </citation>
    <scope>NUCLEOTIDE SEQUENCE [LARGE SCALE GENOMIC DNA]</scope>
    <source>
        <strain evidence="2 3">ATCC 53653</strain>
    </source>
</reference>
<proteinExistence type="predicted"/>
<feature type="compositionally biased region" description="Basic and acidic residues" evidence="1">
    <location>
        <begin position="77"/>
        <end position="94"/>
    </location>
</feature>
<dbReference type="OrthoDB" id="4568798at2"/>
<evidence type="ECO:0000256" key="1">
    <source>
        <dbReference type="SAM" id="MobiDB-lite"/>
    </source>
</evidence>
<feature type="region of interest" description="Disordered" evidence="1">
    <location>
        <begin position="63"/>
        <end position="94"/>
    </location>
</feature>
<keyword evidence="3" id="KW-1185">Reference proteome</keyword>
<evidence type="ECO:0000313" key="3">
    <source>
        <dbReference type="Proteomes" id="UP000003963"/>
    </source>
</evidence>
<dbReference type="EMBL" id="GG657754">
    <property type="protein sequence ID" value="EFL20339.1"/>
    <property type="molecule type" value="Genomic_DNA"/>
</dbReference>
<feature type="region of interest" description="Disordered" evidence="1">
    <location>
        <begin position="1"/>
        <end position="25"/>
    </location>
</feature>
<dbReference type="Gene3D" id="1.20.120.20">
    <property type="entry name" value="Apolipoprotein"/>
    <property type="match status" value="1"/>
</dbReference>
<name>D9W5Y3_9ACTN</name>
<dbReference type="RefSeq" id="WP_009712163.1">
    <property type="nucleotide sequence ID" value="NZ_GG657754.1"/>
</dbReference>
<dbReference type="STRING" id="457427.SSOG_00051"/>
<dbReference type="InterPro" id="IPR022062">
    <property type="entry name" value="DUF3618"/>
</dbReference>
<sequence>MTQPPHDEPTAAGPEELREQVEQTRQKLGETVNALAAKTDVKAGAKEKAADVKRQAGAKAEELKTKAADAASQVQDKLPEPVREKAVQGARGARENRTALLVAVGIAMLWLARRRGKGWNER</sequence>